<dbReference type="InterPro" id="IPR003784">
    <property type="entry name" value="BioY"/>
</dbReference>
<feature type="transmembrane region" description="Helical" evidence="9">
    <location>
        <begin position="111"/>
        <end position="132"/>
    </location>
</feature>
<reference evidence="10" key="1">
    <citation type="submission" date="2020-10" db="EMBL/GenBank/DDBJ databases">
        <authorList>
            <person name="Gilroy R."/>
        </authorList>
    </citation>
    <scope>NUCLEOTIDE SEQUENCE</scope>
    <source>
        <strain evidence="10">ChiSxjej1B13-7958</strain>
    </source>
</reference>
<comment type="caution">
    <text evidence="10">The sequence shown here is derived from an EMBL/GenBank/DDBJ whole genome shotgun (WGS) entry which is preliminary data.</text>
</comment>
<accession>A0A9D1DFS4</accession>
<evidence type="ECO:0000256" key="6">
    <source>
        <dbReference type="ARBA" id="ARBA00022989"/>
    </source>
</evidence>
<name>A0A9D1DFS4_9FIRM</name>
<dbReference type="Pfam" id="PF02632">
    <property type="entry name" value="BioY"/>
    <property type="match status" value="1"/>
</dbReference>
<dbReference type="Gene3D" id="1.10.1760.20">
    <property type="match status" value="1"/>
</dbReference>
<keyword evidence="7 8" id="KW-0472">Membrane</keyword>
<sequence>MKTKELTITALCCALTAILAPMTITLPFTLIPFSLSLIPIFLTGAILPKRHAFLAIVLYVLLGLIGLPVFSGFASGVGVLAGPTGGFVVGYPFTALAVAWAVEKRFSLPRYAVGAIIGMVVCYLPGSVWYAISAGVPYGQALLATVVPFVLWDALKAVLAGAVAAALRRALPRVLQPAV</sequence>
<evidence type="ECO:0000256" key="8">
    <source>
        <dbReference type="PIRNR" id="PIRNR016661"/>
    </source>
</evidence>
<dbReference type="GO" id="GO:0005886">
    <property type="term" value="C:plasma membrane"/>
    <property type="evidence" value="ECO:0007669"/>
    <property type="project" value="UniProtKB-SubCell"/>
</dbReference>
<proteinExistence type="inferred from homology"/>
<evidence type="ECO:0000256" key="2">
    <source>
        <dbReference type="ARBA" id="ARBA00010692"/>
    </source>
</evidence>
<organism evidence="10 11">
    <name type="scientific">Candidatus Caccousia avicola</name>
    <dbReference type="NCBI Taxonomy" id="2840721"/>
    <lineage>
        <taxon>Bacteria</taxon>
        <taxon>Bacillati</taxon>
        <taxon>Bacillota</taxon>
        <taxon>Clostridia</taxon>
        <taxon>Eubacteriales</taxon>
        <taxon>Oscillospiraceae</taxon>
        <taxon>Oscillospiraceae incertae sedis</taxon>
        <taxon>Candidatus Caccousia</taxon>
    </lineage>
</organism>
<evidence type="ECO:0000256" key="4">
    <source>
        <dbReference type="ARBA" id="ARBA00022475"/>
    </source>
</evidence>
<evidence type="ECO:0000313" key="11">
    <source>
        <dbReference type="Proteomes" id="UP000824242"/>
    </source>
</evidence>
<comment type="subcellular location">
    <subcellularLocation>
        <location evidence="1 8">Cell membrane</location>
        <topology evidence="1 8">Multi-pass membrane protein</topology>
    </subcellularLocation>
</comment>
<keyword evidence="4 8" id="KW-1003">Cell membrane</keyword>
<keyword evidence="6 9" id="KW-1133">Transmembrane helix</keyword>
<evidence type="ECO:0000256" key="9">
    <source>
        <dbReference type="SAM" id="Phobius"/>
    </source>
</evidence>
<evidence type="ECO:0000313" key="10">
    <source>
        <dbReference type="EMBL" id="HIR47339.1"/>
    </source>
</evidence>
<gene>
    <name evidence="10" type="ORF">IAB89_06725</name>
</gene>
<dbReference type="GO" id="GO:0015225">
    <property type="term" value="F:biotin transmembrane transporter activity"/>
    <property type="evidence" value="ECO:0007669"/>
    <property type="project" value="UniProtKB-UniRule"/>
</dbReference>
<dbReference type="AlphaFoldDB" id="A0A9D1DFS4"/>
<dbReference type="EMBL" id="DVGZ01000070">
    <property type="protein sequence ID" value="HIR47339.1"/>
    <property type="molecule type" value="Genomic_DNA"/>
</dbReference>
<keyword evidence="3 8" id="KW-0813">Transport</keyword>
<dbReference type="PANTHER" id="PTHR34295">
    <property type="entry name" value="BIOTIN TRANSPORTER BIOY"/>
    <property type="match status" value="1"/>
</dbReference>
<evidence type="ECO:0000256" key="7">
    <source>
        <dbReference type="ARBA" id="ARBA00023136"/>
    </source>
</evidence>
<feature type="transmembrane region" description="Helical" evidence="9">
    <location>
        <begin position="54"/>
        <end position="74"/>
    </location>
</feature>
<protein>
    <recommendedName>
        <fullName evidence="8">Biotin transporter</fullName>
    </recommendedName>
</protein>
<evidence type="ECO:0000256" key="5">
    <source>
        <dbReference type="ARBA" id="ARBA00022692"/>
    </source>
</evidence>
<dbReference type="Proteomes" id="UP000824242">
    <property type="component" value="Unassembled WGS sequence"/>
</dbReference>
<reference evidence="10" key="2">
    <citation type="journal article" date="2021" name="PeerJ">
        <title>Extensive microbial diversity within the chicken gut microbiome revealed by metagenomics and culture.</title>
        <authorList>
            <person name="Gilroy R."/>
            <person name="Ravi A."/>
            <person name="Getino M."/>
            <person name="Pursley I."/>
            <person name="Horton D.L."/>
            <person name="Alikhan N.F."/>
            <person name="Baker D."/>
            <person name="Gharbi K."/>
            <person name="Hall N."/>
            <person name="Watson M."/>
            <person name="Adriaenssens E.M."/>
            <person name="Foster-Nyarko E."/>
            <person name="Jarju S."/>
            <person name="Secka A."/>
            <person name="Antonio M."/>
            <person name="Oren A."/>
            <person name="Chaudhuri R.R."/>
            <person name="La Ragione R."/>
            <person name="Hildebrand F."/>
            <person name="Pallen M.J."/>
        </authorList>
    </citation>
    <scope>NUCLEOTIDE SEQUENCE</scope>
    <source>
        <strain evidence="10">ChiSxjej1B13-7958</strain>
    </source>
</reference>
<dbReference type="PIRSF" id="PIRSF016661">
    <property type="entry name" value="BioY"/>
    <property type="match status" value="1"/>
</dbReference>
<feature type="transmembrane region" description="Helical" evidence="9">
    <location>
        <begin position="29"/>
        <end position="47"/>
    </location>
</feature>
<comment type="similarity">
    <text evidence="2 8">Belongs to the BioY family.</text>
</comment>
<feature type="transmembrane region" description="Helical" evidence="9">
    <location>
        <begin position="80"/>
        <end position="102"/>
    </location>
</feature>
<keyword evidence="5 9" id="KW-0812">Transmembrane</keyword>
<feature type="transmembrane region" description="Helical" evidence="9">
    <location>
        <begin position="138"/>
        <end position="167"/>
    </location>
</feature>
<dbReference type="PANTHER" id="PTHR34295:SF4">
    <property type="entry name" value="BIOTIN TRANSPORTER BIOY-RELATED"/>
    <property type="match status" value="1"/>
</dbReference>
<evidence type="ECO:0000256" key="3">
    <source>
        <dbReference type="ARBA" id="ARBA00022448"/>
    </source>
</evidence>
<evidence type="ECO:0000256" key="1">
    <source>
        <dbReference type="ARBA" id="ARBA00004651"/>
    </source>
</evidence>